<dbReference type="InterPro" id="IPR024402">
    <property type="entry name" value="DUF2726"/>
</dbReference>
<accession>A0A2S7X8C7</accession>
<organism evidence="4 5">
    <name type="scientific">Aliivibrio sifiae</name>
    <dbReference type="NCBI Taxonomy" id="566293"/>
    <lineage>
        <taxon>Bacteria</taxon>
        <taxon>Pseudomonadati</taxon>
        <taxon>Pseudomonadota</taxon>
        <taxon>Gammaproteobacteria</taxon>
        <taxon>Vibrionales</taxon>
        <taxon>Vibrionaceae</taxon>
        <taxon>Aliivibrio</taxon>
    </lineage>
</organism>
<evidence type="ECO:0000313" key="3">
    <source>
        <dbReference type="EMBL" id="GLR77294.1"/>
    </source>
</evidence>
<proteinExistence type="predicted"/>
<protein>
    <submittedName>
        <fullName evidence="4">Topoisomerase</fullName>
    </submittedName>
</protein>
<evidence type="ECO:0000313" key="5">
    <source>
        <dbReference type="Proteomes" id="UP000239273"/>
    </source>
</evidence>
<comment type="caution">
    <text evidence="4">The sequence shown here is derived from an EMBL/GenBank/DDBJ whole genome shotgun (WGS) entry which is preliminary data.</text>
</comment>
<dbReference type="Gene3D" id="3.30.65.10">
    <property type="entry name" value="Bacterial Topoisomerase I, domain 1"/>
    <property type="match status" value="1"/>
</dbReference>
<dbReference type="RefSeq" id="WP_105063990.1">
    <property type="nucleotide sequence ID" value="NZ_BSOU01000042.1"/>
</dbReference>
<dbReference type="GO" id="GO:0006265">
    <property type="term" value="P:DNA topological change"/>
    <property type="evidence" value="ECO:0007669"/>
    <property type="project" value="InterPro"/>
</dbReference>
<dbReference type="PIRSF" id="PIRSF028063">
    <property type="entry name" value="UCP028063"/>
    <property type="match status" value="1"/>
</dbReference>
<dbReference type="Proteomes" id="UP001156660">
    <property type="component" value="Unassembled WGS sequence"/>
</dbReference>
<dbReference type="SUPFAM" id="SSF57783">
    <property type="entry name" value="Zinc beta-ribbon"/>
    <property type="match status" value="1"/>
</dbReference>
<name>A0A2S7X8C7_9GAMM</name>
<dbReference type="Proteomes" id="UP000239273">
    <property type="component" value="Unassembled WGS sequence"/>
</dbReference>
<evidence type="ECO:0000313" key="4">
    <source>
        <dbReference type="EMBL" id="PQJ87527.1"/>
    </source>
</evidence>
<keyword evidence="6" id="KW-1185">Reference proteome</keyword>
<dbReference type="EMBL" id="BSOU01000042">
    <property type="protein sequence ID" value="GLR77294.1"/>
    <property type="molecule type" value="Genomic_DNA"/>
</dbReference>
<gene>
    <name evidence="4" type="ORF">BTO23_15590</name>
    <name evidence="3" type="ORF">GCM10007855_41690</name>
</gene>
<dbReference type="GO" id="GO:0005694">
    <property type="term" value="C:chromosome"/>
    <property type="evidence" value="ECO:0007669"/>
    <property type="project" value="InterPro"/>
</dbReference>
<reference evidence="3" key="4">
    <citation type="submission" date="2023-01" db="EMBL/GenBank/DDBJ databases">
        <title>Draft genome sequence of Aliivibrio sifiae strain NBRC 105001.</title>
        <authorList>
            <person name="Sun Q."/>
            <person name="Mori K."/>
        </authorList>
    </citation>
    <scope>NUCLEOTIDE SEQUENCE</scope>
    <source>
        <strain evidence="3">NBRC 105001</strain>
    </source>
</reference>
<evidence type="ECO:0000313" key="6">
    <source>
        <dbReference type="Proteomes" id="UP001156660"/>
    </source>
</evidence>
<reference evidence="4 5" key="2">
    <citation type="submission" date="2016-12" db="EMBL/GenBank/DDBJ databases">
        <title>Diversity of luminous bacteria.</title>
        <authorList>
            <person name="Yoshizawa S."/>
            <person name="Kogure K."/>
        </authorList>
    </citation>
    <scope>NUCLEOTIDE SEQUENCE [LARGE SCALE GENOMIC DNA]</scope>
    <source>
        <strain evidence="4 5">NBRC 105001</strain>
    </source>
</reference>
<dbReference type="InterPro" id="IPR014538">
    <property type="entry name" value="UCP028063_topo_Znf"/>
</dbReference>
<dbReference type="AlphaFoldDB" id="A0A2S7X8C7"/>
<feature type="domain" description="DNA topoisomerase type IA zn finger" evidence="1">
    <location>
        <begin position="181"/>
        <end position="219"/>
    </location>
</feature>
<reference evidence="6" key="3">
    <citation type="journal article" date="2019" name="Int. J. Syst. Evol. Microbiol.">
        <title>The Global Catalogue of Microorganisms (GCM) 10K type strain sequencing project: providing services to taxonomists for standard genome sequencing and annotation.</title>
        <authorList>
            <consortium name="The Broad Institute Genomics Platform"/>
            <consortium name="The Broad Institute Genome Sequencing Center for Infectious Disease"/>
            <person name="Wu L."/>
            <person name="Ma J."/>
        </authorList>
    </citation>
    <scope>NUCLEOTIDE SEQUENCE [LARGE SCALE GENOMIC DNA]</scope>
    <source>
        <strain evidence="6">NBRC 105001</strain>
    </source>
</reference>
<evidence type="ECO:0000259" key="1">
    <source>
        <dbReference type="Pfam" id="PF01396"/>
    </source>
</evidence>
<evidence type="ECO:0000259" key="2">
    <source>
        <dbReference type="Pfam" id="PF10881"/>
    </source>
</evidence>
<dbReference type="Pfam" id="PF10881">
    <property type="entry name" value="DUF2726"/>
    <property type="match status" value="1"/>
</dbReference>
<feature type="domain" description="DUF2726" evidence="2">
    <location>
        <begin position="40"/>
        <end position="160"/>
    </location>
</feature>
<dbReference type="GO" id="GO:0003916">
    <property type="term" value="F:DNA topoisomerase activity"/>
    <property type="evidence" value="ECO:0007669"/>
    <property type="project" value="InterPro"/>
</dbReference>
<dbReference type="InterPro" id="IPR013498">
    <property type="entry name" value="Topo_IA_Znf"/>
</dbReference>
<dbReference type="OrthoDB" id="5782056at2"/>
<dbReference type="EMBL" id="MSCP01000002">
    <property type="protein sequence ID" value="PQJ87527.1"/>
    <property type="molecule type" value="Genomic_DNA"/>
</dbReference>
<dbReference type="Pfam" id="PF01396">
    <property type="entry name" value="Zn_ribbon_Top1"/>
    <property type="match status" value="1"/>
</dbReference>
<keyword evidence="4" id="KW-0413">Isomerase</keyword>
<sequence>MEILIVIALIFILVLFFITKLKSSQSSAKSEHSYRKLGALFTPAERSFFGVLQQAVATDNVLVFGKVRVADVIAPEKGMTKSAWQTAFNKISAKHFDFILCNQNDLSVICAIELDDSSHNNAKRKSRDQFLESACESAHFPLIRVPAKQAYSIESIRYSLQSVLSNDETEMSSFGLESADKHCPKCSSNMVLKVAKKGKSVGNEFWGCSSFPKCRHIEQKISE</sequence>
<dbReference type="GO" id="GO:0003677">
    <property type="term" value="F:DNA binding"/>
    <property type="evidence" value="ECO:0007669"/>
    <property type="project" value="InterPro"/>
</dbReference>
<reference evidence="3" key="1">
    <citation type="journal article" date="2014" name="Int. J. Syst. Evol. Microbiol.">
        <title>Complete genome of a new Firmicutes species belonging to the dominant human colonic microbiota ('Ruminococcus bicirculans') reveals two chromosomes and a selective capacity to utilize plant glucans.</title>
        <authorList>
            <consortium name="NISC Comparative Sequencing Program"/>
            <person name="Wegmann U."/>
            <person name="Louis P."/>
            <person name="Goesmann A."/>
            <person name="Henrissat B."/>
            <person name="Duncan S.H."/>
            <person name="Flint H.J."/>
        </authorList>
    </citation>
    <scope>NUCLEOTIDE SEQUENCE</scope>
    <source>
        <strain evidence="3">NBRC 105001</strain>
    </source>
</reference>